<dbReference type="Proteomes" id="UP000682951">
    <property type="component" value="Unassembled WGS sequence"/>
</dbReference>
<dbReference type="EMBL" id="JAGSSW010000001">
    <property type="protein sequence ID" value="MBR8462986.1"/>
    <property type="molecule type" value="Genomic_DNA"/>
</dbReference>
<dbReference type="InterPro" id="IPR023582">
    <property type="entry name" value="Impact"/>
</dbReference>
<evidence type="ECO:0000313" key="4">
    <source>
        <dbReference type="Proteomes" id="UP000682951"/>
    </source>
</evidence>
<dbReference type="InterPro" id="IPR001498">
    <property type="entry name" value="Impact_N"/>
</dbReference>
<dbReference type="InterPro" id="IPR020568">
    <property type="entry name" value="Ribosomal_Su5_D2-typ_SF"/>
</dbReference>
<keyword evidence="4" id="KW-1185">Reference proteome</keyword>
<dbReference type="RefSeq" id="WP_212141299.1">
    <property type="nucleotide sequence ID" value="NZ_JAGSSW010000001.1"/>
</dbReference>
<organism evidence="3 4">
    <name type="scientific">Campylobacter anatolicus</name>
    <dbReference type="NCBI Taxonomy" id="2829105"/>
    <lineage>
        <taxon>Bacteria</taxon>
        <taxon>Pseudomonadati</taxon>
        <taxon>Campylobacterota</taxon>
        <taxon>Epsilonproteobacteria</taxon>
        <taxon>Campylobacterales</taxon>
        <taxon>Campylobacteraceae</taxon>
        <taxon>Campylobacter</taxon>
    </lineage>
</organism>
<dbReference type="Gene3D" id="3.30.230.30">
    <property type="entry name" value="Impact, N-terminal domain"/>
    <property type="match status" value="1"/>
</dbReference>
<evidence type="ECO:0000256" key="1">
    <source>
        <dbReference type="ARBA" id="ARBA00007665"/>
    </source>
</evidence>
<dbReference type="PANTHER" id="PTHR16301">
    <property type="entry name" value="IMPACT-RELATED"/>
    <property type="match status" value="1"/>
</dbReference>
<dbReference type="SUPFAM" id="SSF54211">
    <property type="entry name" value="Ribosomal protein S5 domain 2-like"/>
    <property type="match status" value="1"/>
</dbReference>
<evidence type="ECO:0000259" key="2">
    <source>
        <dbReference type="Pfam" id="PF01205"/>
    </source>
</evidence>
<evidence type="ECO:0000313" key="3">
    <source>
        <dbReference type="EMBL" id="MBR8462986.1"/>
    </source>
</evidence>
<protein>
    <submittedName>
        <fullName evidence="3">YigZ family protein</fullName>
    </submittedName>
</protein>
<dbReference type="PANTHER" id="PTHR16301:SF20">
    <property type="entry name" value="IMPACT FAMILY MEMBER YIGZ"/>
    <property type="match status" value="1"/>
</dbReference>
<dbReference type="Pfam" id="PF01205">
    <property type="entry name" value="Impact_N"/>
    <property type="match status" value="1"/>
</dbReference>
<feature type="domain" description="Impact N-terminal" evidence="2">
    <location>
        <begin position="15"/>
        <end position="119"/>
    </location>
</feature>
<sequence length="203" mass="23453">MQTIDKIYKAQIEIKKSNFLSFLCPMSEFKSTHEWLKNEHQKAVHIVWAYRELNKYNQIVENQNDDGEPKGTSGAPSLNALRGANLINTGVFIVRYFGGIKLGTGGLVRAYGTAVNLAIDEARLIKFEQKSETKFFTPFSLIARFEHYFKDGIEYEREFDTNGATWNVNLKQDEFYKFYEFAHAYDMQGFKFLALPLIAKSIF</sequence>
<reference evidence="3 4" key="1">
    <citation type="submission" date="2021-04" db="EMBL/GenBank/DDBJ databases">
        <title>Molecular and phenotypic characterization and identification of bacterial isolates recovered from the Anatolian ground squirrels (Spermophilus xanthoprymnus) and which have the potential to form a new species in the Campylobacter genus.</title>
        <authorList>
            <person name="Aydin F."/>
            <person name="Abay S."/>
            <person name="Kayman T."/>
            <person name="Karakaya E."/>
            <person name="Mustak H.K."/>
            <person name="Mustak I.B."/>
            <person name="Bilgin N."/>
            <person name="Duzler A."/>
            <person name="Sahin O."/>
            <person name="Guran O."/>
            <person name="Saticioglu I.B."/>
        </authorList>
    </citation>
    <scope>NUCLEOTIDE SEQUENCE [LARGE SCALE GENOMIC DNA]</scope>
    <source>
        <strain evidence="4">faydin-G24</strain>
    </source>
</reference>
<dbReference type="InterPro" id="IPR036956">
    <property type="entry name" value="Impact_N_sf"/>
</dbReference>
<comment type="similarity">
    <text evidence="1">Belongs to the IMPACT family.</text>
</comment>
<gene>
    <name evidence="3" type="ORF">KDD93_00150</name>
</gene>
<name>A0ABS5HFE3_9BACT</name>
<comment type="caution">
    <text evidence="3">The sequence shown here is derived from an EMBL/GenBank/DDBJ whole genome shotgun (WGS) entry which is preliminary data.</text>
</comment>
<accession>A0ABS5HFE3</accession>
<proteinExistence type="inferred from homology"/>